<comment type="caution">
    <text evidence="5">The sequence shown here is derived from an EMBL/GenBank/DDBJ whole genome shotgun (WGS) entry which is preliminary data.</text>
</comment>
<dbReference type="PROSITE" id="PS50995">
    <property type="entry name" value="HTH_MARR_2"/>
    <property type="match status" value="1"/>
</dbReference>
<dbReference type="Pfam" id="PF01047">
    <property type="entry name" value="MarR"/>
    <property type="match status" value="1"/>
</dbReference>
<evidence type="ECO:0000256" key="3">
    <source>
        <dbReference type="ARBA" id="ARBA00023163"/>
    </source>
</evidence>
<dbReference type="EMBL" id="JAOUSF010000003">
    <property type="protein sequence ID" value="MCU9614157.1"/>
    <property type="molecule type" value="Genomic_DNA"/>
</dbReference>
<dbReference type="RefSeq" id="WP_263073396.1">
    <property type="nucleotide sequence ID" value="NZ_JAOUSF010000003.1"/>
</dbReference>
<proteinExistence type="predicted"/>
<evidence type="ECO:0000313" key="5">
    <source>
        <dbReference type="EMBL" id="MCU9614157.1"/>
    </source>
</evidence>
<gene>
    <name evidence="5" type="ORF">OEV98_11355</name>
</gene>
<evidence type="ECO:0000259" key="4">
    <source>
        <dbReference type="PROSITE" id="PS50995"/>
    </source>
</evidence>
<feature type="domain" description="HTH marR-type" evidence="4">
    <location>
        <begin position="1"/>
        <end position="136"/>
    </location>
</feature>
<reference evidence="5" key="1">
    <citation type="submission" date="2022-10" db="EMBL/GenBank/DDBJ databases">
        <title>Description of Fervidibacillus gen. nov. in the family Fervidibacillaceae fam. nov. with two species, Fervidibacillus albus sp. nov., and Fervidibacillus halotolerans sp. nov., isolated from tidal flat sediments.</title>
        <authorList>
            <person name="Kwon K.K."/>
            <person name="Yang S.-H."/>
        </authorList>
    </citation>
    <scope>NUCLEOTIDE SEQUENCE</scope>
    <source>
        <strain evidence="5">JCM 19140</strain>
    </source>
</reference>
<dbReference type="GO" id="GO:0003700">
    <property type="term" value="F:DNA-binding transcription factor activity"/>
    <property type="evidence" value="ECO:0007669"/>
    <property type="project" value="InterPro"/>
</dbReference>
<organism evidence="5 6">
    <name type="scientific">Perspicuibacillus lycopersici</name>
    <dbReference type="NCBI Taxonomy" id="1325689"/>
    <lineage>
        <taxon>Bacteria</taxon>
        <taxon>Bacillati</taxon>
        <taxon>Bacillota</taxon>
        <taxon>Bacilli</taxon>
        <taxon>Bacillales</taxon>
        <taxon>Bacillaceae</taxon>
        <taxon>Perspicuibacillus</taxon>
    </lineage>
</organism>
<dbReference type="SMART" id="SM00347">
    <property type="entry name" value="HTH_MARR"/>
    <property type="match status" value="1"/>
</dbReference>
<evidence type="ECO:0000256" key="2">
    <source>
        <dbReference type="ARBA" id="ARBA00023125"/>
    </source>
</evidence>
<dbReference type="PRINTS" id="PR00598">
    <property type="entry name" value="HTHMARR"/>
</dbReference>
<protein>
    <submittedName>
        <fullName evidence="5">MarR family transcriptional regulator</fullName>
    </submittedName>
</protein>
<dbReference type="InterPro" id="IPR036388">
    <property type="entry name" value="WH-like_DNA-bd_sf"/>
</dbReference>
<dbReference type="Gene3D" id="1.10.10.10">
    <property type="entry name" value="Winged helix-like DNA-binding domain superfamily/Winged helix DNA-binding domain"/>
    <property type="match status" value="1"/>
</dbReference>
<dbReference type="AlphaFoldDB" id="A0AAE3LNS6"/>
<dbReference type="GO" id="GO:0003677">
    <property type="term" value="F:DNA binding"/>
    <property type="evidence" value="ECO:0007669"/>
    <property type="project" value="UniProtKB-KW"/>
</dbReference>
<evidence type="ECO:0000256" key="1">
    <source>
        <dbReference type="ARBA" id="ARBA00023015"/>
    </source>
</evidence>
<name>A0AAE3LNS6_9BACI</name>
<dbReference type="Proteomes" id="UP001209318">
    <property type="component" value="Unassembled WGS sequence"/>
</dbReference>
<dbReference type="SUPFAM" id="SSF46785">
    <property type="entry name" value="Winged helix' DNA-binding domain"/>
    <property type="match status" value="1"/>
</dbReference>
<dbReference type="InterPro" id="IPR036390">
    <property type="entry name" value="WH_DNA-bd_sf"/>
</dbReference>
<dbReference type="InterPro" id="IPR000835">
    <property type="entry name" value="HTH_MarR-typ"/>
</dbReference>
<evidence type="ECO:0000313" key="6">
    <source>
        <dbReference type="Proteomes" id="UP001209318"/>
    </source>
</evidence>
<dbReference type="PANTHER" id="PTHR42756">
    <property type="entry name" value="TRANSCRIPTIONAL REGULATOR, MARR"/>
    <property type="match status" value="1"/>
</dbReference>
<keyword evidence="1" id="KW-0805">Transcription regulation</keyword>
<dbReference type="PANTHER" id="PTHR42756:SF1">
    <property type="entry name" value="TRANSCRIPTIONAL REPRESSOR OF EMRAB OPERON"/>
    <property type="match status" value="1"/>
</dbReference>
<keyword evidence="6" id="KW-1185">Reference proteome</keyword>
<keyword evidence="2" id="KW-0238">DNA-binding</keyword>
<keyword evidence="3" id="KW-0804">Transcription</keyword>
<accession>A0AAE3LNS6</accession>
<sequence length="145" mass="16542">MDQPIERLQIAIETLKRNIDSDIEKLGGSTITKSQLFLLYAINKAGKIRLTKLAELLDVKPSAITVMIDRLEKPGFVKRINDPSDRRSILVELTPLGKKELTTVLENRHKIFHAYISKLSKQEVIILTKLIEKMVNLPKDEPLDQ</sequence>